<dbReference type="AlphaFoldDB" id="A0A915YBC0"/>
<dbReference type="PANTHER" id="PTHR48148:SF3">
    <property type="entry name" value="KERATINOCYTE PROLINE-RICH PROTEIN"/>
    <property type="match status" value="1"/>
</dbReference>
<keyword evidence="5" id="KW-1185">Reference proteome</keyword>
<dbReference type="PROSITE" id="PS51123">
    <property type="entry name" value="OMPA_2"/>
    <property type="match status" value="1"/>
</dbReference>
<evidence type="ECO:0000313" key="4">
    <source>
        <dbReference type="EMBL" id="BDS09944.1"/>
    </source>
</evidence>
<dbReference type="InterPro" id="IPR036737">
    <property type="entry name" value="OmpA-like_sf"/>
</dbReference>
<proteinExistence type="predicted"/>
<feature type="region of interest" description="Disordered" evidence="2">
    <location>
        <begin position="170"/>
        <end position="258"/>
    </location>
</feature>
<feature type="domain" description="OmpA-like" evidence="3">
    <location>
        <begin position="267"/>
        <end position="377"/>
    </location>
</feature>
<dbReference type="Pfam" id="PF00691">
    <property type="entry name" value="OmpA"/>
    <property type="match status" value="1"/>
</dbReference>
<dbReference type="RefSeq" id="WP_264791292.1">
    <property type="nucleotide sequence ID" value="NZ_AP026867.1"/>
</dbReference>
<sequence length="377" mass="43842">MKTIPFYIFLLFILSFIITPSVAQKTYTDHKPSYRKWQDDYILDKIDYTRDRTIFYFRFVCKSGKFTNAIFYPPGGEHPWYLKGRNVKKNFDIKEIRNVRRNGKLMKSKVRNAAYSISALEGVGYTVFSCEVHFERLPNDLTSADLIEGKGQEFNKNHFNCFNVKLKTWDDSDLGNKKDSEKKVSEFEKKYGVNSKPKNVKPTPAPKPKPKPDPKPKPEPEPEPTPEPEPEPTPEPEPEPAPEPKPEEEYPHSVSRLNSSQDIVCGEMLVLDKIKFHDNSVKFKGMVAANRTLFILFNYMKEHPESTLTLYGHTDVFGDKEANMELSRQRVIKIQRWLTMYGIKIHRINYEWFGPDQPLKPEGSPINRRVEIMVNCN</sequence>
<evidence type="ECO:0000256" key="1">
    <source>
        <dbReference type="PROSITE-ProRule" id="PRU00473"/>
    </source>
</evidence>
<organism evidence="4 5">
    <name type="scientific">Aureispira anguillae</name>
    <dbReference type="NCBI Taxonomy" id="2864201"/>
    <lineage>
        <taxon>Bacteria</taxon>
        <taxon>Pseudomonadati</taxon>
        <taxon>Bacteroidota</taxon>
        <taxon>Saprospiria</taxon>
        <taxon>Saprospirales</taxon>
        <taxon>Saprospiraceae</taxon>
        <taxon>Aureispira</taxon>
    </lineage>
</organism>
<dbReference type="InterPro" id="IPR006665">
    <property type="entry name" value="OmpA-like"/>
</dbReference>
<dbReference type="Proteomes" id="UP001060919">
    <property type="component" value="Chromosome"/>
</dbReference>
<gene>
    <name evidence="4" type="ORF">AsAng_0006490</name>
</gene>
<feature type="compositionally biased region" description="Basic and acidic residues" evidence="2">
    <location>
        <begin position="210"/>
        <end position="220"/>
    </location>
</feature>
<reference evidence="4" key="1">
    <citation type="submission" date="2022-09" db="EMBL/GenBank/DDBJ databases">
        <title>Aureispira anguillicida sp. nov., isolated from Leptocephalus of Japanese eel Anguilla japonica.</title>
        <authorList>
            <person name="Yuasa K."/>
            <person name="Mekata T."/>
            <person name="Ikunari K."/>
        </authorList>
    </citation>
    <scope>NUCLEOTIDE SEQUENCE</scope>
    <source>
        <strain evidence="4">EL160426</strain>
    </source>
</reference>
<dbReference type="Gene3D" id="3.30.1330.60">
    <property type="entry name" value="OmpA-like domain"/>
    <property type="match status" value="1"/>
</dbReference>
<protein>
    <submittedName>
        <fullName evidence="4">OmpA family protein</fullName>
    </submittedName>
</protein>
<keyword evidence="1" id="KW-0472">Membrane</keyword>
<name>A0A915YBC0_9BACT</name>
<dbReference type="CDD" id="cd07185">
    <property type="entry name" value="OmpA_C-like"/>
    <property type="match status" value="1"/>
</dbReference>
<dbReference type="KEGG" id="aup:AsAng_0006490"/>
<evidence type="ECO:0000313" key="5">
    <source>
        <dbReference type="Proteomes" id="UP001060919"/>
    </source>
</evidence>
<feature type="compositionally biased region" description="Basic and acidic residues" evidence="2">
    <location>
        <begin position="242"/>
        <end position="251"/>
    </location>
</feature>
<feature type="compositionally biased region" description="Basic and acidic residues" evidence="2">
    <location>
        <begin position="170"/>
        <end position="191"/>
    </location>
</feature>
<dbReference type="SUPFAM" id="SSF103088">
    <property type="entry name" value="OmpA-like"/>
    <property type="match status" value="1"/>
</dbReference>
<dbReference type="EMBL" id="AP026867">
    <property type="protein sequence ID" value="BDS09944.1"/>
    <property type="molecule type" value="Genomic_DNA"/>
</dbReference>
<feature type="compositionally biased region" description="Acidic residues" evidence="2">
    <location>
        <begin position="221"/>
        <end position="240"/>
    </location>
</feature>
<dbReference type="PANTHER" id="PTHR48148">
    <property type="entry name" value="KERATINOCYTE PROLINE-RICH PROTEIN"/>
    <property type="match status" value="1"/>
</dbReference>
<dbReference type="GO" id="GO:0016020">
    <property type="term" value="C:membrane"/>
    <property type="evidence" value="ECO:0007669"/>
    <property type="project" value="UniProtKB-UniRule"/>
</dbReference>
<evidence type="ECO:0000259" key="3">
    <source>
        <dbReference type="PROSITE" id="PS51123"/>
    </source>
</evidence>
<accession>A0A915YBC0</accession>
<evidence type="ECO:0000256" key="2">
    <source>
        <dbReference type="SAM" id="MobiDB-lite"/>
    </source>
</evidence>